<evidence type="ECO:0000256" key="3">
    <source>
        <dbReference type="ARBA" id="ARBA00022555"/>
    </source>
</evidence>
<organism evidence="12 13">
    <name type="scientific">Anaerovibrio slackiae</name>
    <dbReference type="NCBI Taxonomy" id="2652309"/>
    <lineage>
        <taxon>Bacteria</taxon>
        <taxon>Bacillati</taxon>
        <taxon>Bacillota</taxon>
        <taxon>Negativicutes</taxon>
        <taxon>Selenomonadales</taxon>
        <taxon>Selenomonadaceae</taxon>
        <taxon>Anaerovibrio</taxon>
    </lineage>
</organism>
<feature type="binding site" evidence="8">
    <location>
        <begin position="136"/>
        <end position="138"/>
    </location>
    <ligand>
        <name>phosphate</name>
        <dbReference type="ChEBI" id="CHEBI:43474"/>
        <note>substrate</note>
    </ligand>
</feature>
<evidence type="ECO:0000256" key="2">
    <source>
        <dbReference type="ARBA" id="ARBA00022552"/>
    </source>
</evidence>
<reference evidence="12 13" key="1">
    <citation type="submission" date="2019-08" db="EMBL/GenBank/DDBJ databases">
        <title>In-depth cultivation of the pig gut microbiome towards novel bacterial diversity and tailored functional studies.</title>
        <authorList>
            <person name="Wylensek D."/>
            <person name="Hitch T.C.A."/>
            <person name="Clavel T."/>
        </authorList>
    </citation>
    <scope>NUCLEOTIDE SEQUENCE [LARGE SCALE GENOMIC DNA]</scope>
    <source>
        <strain evidence="12 13">WCA-693-APC-5D-A</strain>
    </source>
</reference>
<keyword evidence="7" id="KW-0694">RNA-binding</keyword>
<dbReference type="GO" id="GO:0031125">
    <property type="term" value="P:rRNA 3'-end processing"/>
    <property type="evidence" value="ECO:0007669"/>
    <property type="project" value="UniProtKB-ARBA"/>
</dbReference>
<comment type="function">
    <text evidence="8">Phosphorolytic 3'-5' exoribonuclease that plays an important role in tRNA 3'-end maturation. Removes nucleotide residues following the 3'-CCA terminus of tRNAs; can also add nucleotides to the ends of RNA molecules by using nucleoside diphosphates as substrates, but this may not be physiologically important. Probably plays a role in initiation of 16S rRNA degradation (leading to ribosome degradation) during starvation.</text>
</comment>
<dbReference type="GeneID" id="96778652"/>
<dbReference type="Pfam" id="PF01138">
    <property type="entry name" value="RNase_PH"/>
    <property type="match status" value="1"/>
</dbReference>
<feature type="domain" description="Exoribonuclease phosphorolytic" evidence="10">
    <location>
        <begin position="22"/>
        <end position="152"/>
    </location>
</feature>
<evidence type="ECO:0000256" key="7">
    <source>
        <dbReference type="ARBA" id="ARBA00022884"/>
    </source>
</evidence>
<keyword evidence="5 8" id="KW-0819">tRNA processing</keyword>
<dbReference type="CDD" id="cd11362">
    <property type="entry name" value="RNase_PH_bact"/>
    <property type="match status" value="1"/>
</dbReference>
<proteinExistence type="inferred from homology"/>
<dbReference type="RefSeq" id="WP_154406883.1">
    <property type="nucleotide sequence ID" value="NZ_JBGVIR010000114.1"/>
</dbReference>
<accession>A0A6I2UB11</accession>
<dbReference type="PANTHER" id="PTHR11953:SF0">
    <property type="entry name" value="EXOSOME COMPLEX COMPONENT RRP41"/>
    <property type="match status" value="1"/>
</dbReference>
<evidence type="ECO:0000256" key="8">
    <source>
        <dbReference type="HAMAP-Rule" id="MF_00564"/>
    </source>
</evidence>
<dbReference type="EC" id="2.7.7.56" evidence="8"/>
<dbReference type="EMBL" id="VUNR01000011">
    <property type="protein sequence ID" value="MSU08718.1"/>
    <property type="molecule type" value="Genomic_DNA"/>
</dbReference>
<dbReference type="InterPro" id="IPR020568">
    <property type="entry name" value="Ribosomal_Su5_D2-typ_SF"/>
</dbReference>
<evidence type="ECO:0000259" key="11">
    <source>
        <dbReference type="Pfam" id="PF03725"/>
    </source>
</evidence>
<dbReference type="InterPro" id="IPR018336">
    <property type="entry name" value="RNase_PH_CS"/>
</dbReference>
<name>A0A6I2UB11_9FIRM</name>
<dbReference type="Pfam" id="PF03725">
    <property type="entry name" value="RNase_PH_C"/>
    <property type="match status" value="1"/>
</dbReference>
<dbReference type="GO" id="GO:0008033">
    <property type="term" value="P:tRNA processing"/>
    <property type="evidence" value="ECO:0007669"/>
    <property type="project" value="UniProtKB-UniRule"/>
</dbReference>
<comment type="subunit">
    <text evidence="8">Homohexameric ring arranged as a trimer of dimers.</text>
</comment>
<dbReference type="HAMAP" id="MF_00564">
    <property type="entry name" value="RNase_PH"/>
    <property type="match status" value="1"/>
</dbReference>
<keyword evidence="3 8" id="KW-0820">tRNA-binding</keyword>
<dbReference type="Proteomes" id="UP000433181">
    <property type="component" value="Unassembled WGS sequence"/>
</dbReference>
<comment type="catalytic activity">
    <reaction evidence="8">
        <text>tRNA(n+1) + phosphate = tRNA(n) + a ribonucleoside 5'-diphosphate</text>
        <dbReference type="Rhea" id="RHEA:10628"/>
        <dbReference type="Rhea" id="RHEA-COMP:17343"/>
        <dbReference type="Rhea" id="RHEA-COMP:17344"/>
        <dbReference type="ChEBI" id="CHEBI:43474"/>
        <dbReference type="ChEBI" id="CHEBI:57930"/>
        <dbReference type="ChEBI" id="CHEBI:173114"/>
        <dbReference type="EC" id="2.7.7.56"/>
    </reaction>
</comment>
<keyword evidence="13" id="KW-1185">Reference proteome</keyword>
<comment type="similarity">
    <text evidence="1 8">Belongs to the RNase PH family.</text>
</comment>
<dbReference type="InterPro" id="IPR036345">
    <property type="entry name" value="ExoRNase_PH_dom2_sf"/>
</dbReference>
<feature type="region of interest" description="Disordered" evidence="9">
    <location>
        <begin position="1"/>
        <end position="21"/>
    </location>
</feature>
<evidence type="ECO:0000256" key="1">
    <source>
        <dbReference type="ARBA" id="ARBA00006678"/>
    </source>
</evidence>
<evidence type="ECO:0000259" key="10">
    <source>
        <dbReference type="Pfam" id="PF01138"/>
    </source>
</evidence>
<keyword evidence="2 8" id="KW-0698">rRNA processing</keyword>
<dbReference type="SUPFAM" id="SSF55666">
    <property type="entry name" value="Ribonuclease PH domain 2-like"/>
    <property type="match status" value="1"/>
</dbReference>
<gene>
    <name evidence="8" type="primary">rph</name>
    <name evidence="12" type="ORF">FYJ84_06950</name>
</gene>
<dbReference type="NCBIfam" id="TIGR01966">
    <property type="entry name" value="RNasePH"/>
    <property type="match status" value="1"/>
</dbReference>
<dbReference type="AlphaFoldDB" id="A0A6I2UB11"/>
<dbReference type="SUPFAM" id="SSF54211">
    <property type="entry name" value="Ribosomal protein S5 domain 2-like"/>
    <property type="match status" value="1"/>
</dbReference>
<dbReference type="InterPro" id="IPR015847">
    <property type="entry name" value="ExoRNase_PH_dom2"/>
</dbReference>
<dbReference type="PANTHER" id="PTHR11953">
    <property type="entry name" value="EXOSOME COMPLEX COMPONENT"/>
    <property type="match status" value="1"/>
</dbReference>
<dbReference type="InterPro" id="IPR001247">
    <property type="entry name" value="ExoRNase_PH_dom1"/>
</dbReference>
<dbReference type="GO" id="GO:0000175">
    <property type="term" value="F:3'-5'-RNA exonuclease activity"/>
    <property type="evidence" value="ECO:0007669"/>
    <property type="project" value="UniProtKB-UniRule"/>
</dbReference>
<dbReference type="FunFam" id="3.30.230.70:FF:000003">
    <property type="entry name" value="Ribonuclease PH"/>
    <property type="match status" value="1"/>
</dbReference>
<evidence type="ECO:0000313" key="12">
    <source>
        <dbReference type="EMBL" id="MSU08718.1"/>
    </source>
</evidence>
<dbReference type="GO" id="GO:0000049">
    <property type="term" value="F:tRNA binding"/>
    <property type="evidence" value="ECO:0007669"/>
    <property type="project" value="UniProtKB-UniRule"/>
</dbReference>
<feature type="binding site" evidence="8">
    <location>
        <position position="98"/>
    </location>
    <ligand>
        <name>phosphate</name>
        <dbReference type="ChEBI" id="CHEBI:43474"/>
        <note>substrate</note>
    </ligand>
</feature>
<dbReference type="PROSITE" id="PS01277">
    <property type="entry name" value="RIBONUCLEASE_PH"/>
    <property type="match status" value="1"/>
</dbReference>
<keyword evidence="6 8" id="KW-0548">Nucleotidyltransferase</keyword>
<sequence length="258" mass="28611">MERKNGRKAQPEGRPDGRQADQLRRYRINRFFQKHPAGSVLIEMGNTKVICAATIEERVPNFLRGTGEGWLTAEYSLLPSATNTRTPREAARGRQTGRTQEIQRLIGRSLRSVMDMKALGERTIIIDCDVIQADGGTRTASITGAFIALVEACNSFYDEKKPFPVKDFLAAISVGISPAGEPLLDLCYEEDSAGVVDMNVVMTGEGQFVEVQGTGEGRPFSREEMNRLLELAEKGIDELISYEKDVLGNVLVWRVGRE</sequence>
<dbReference type="InterPro" id="IPR002381">
    <property type="entry name" value="RNase_PH_bac-type"/>
</dbReference>
<dbReference type="GO" id="GO:0016075">
    <property type="term" value="P:rRNA catabolic process"/>
    <property type="evidence" value="ECO:0007669"/>
    <property type="project" value="UniProtKB-UniRule"/>
</dbReference>
<dbReference type="InterPro" id="IPR027408">
    <property type="entry name" value="PNPase/RNase_PH_dom_sf"/>
</dbReference>
<dbReference type="InterPro" id="IPR050080">
    <property type="entry name" value="RNase_PH"/>
</dbReference>
<dbReference type="Gene3D" id="3.30.230.70">
    <property type="entry name" value="GHMP Kinase, N-terminal domain"/>
    <property type="match status" value="1"/>
</dbReference>
<comment type="caution">
    <text evidence="12">The sequence shown here is derived from an EMBL/GenBank/DDBJ whole genome shotgun (WGS) entry which is preliminary data.</text>
</comment>
<evidence type="ECO:0000256" key="9">
    <source>
        <dbReference type="SAM" id="MobiDB-lite"/>
    </source>
</evidence>
<keyword evidence="4 8" id="KW-0808">Transferase</keyword>
<dbReference type="GO" id="GO:0009022">
    <property type="term" value="F:tRNA nucleotidyltransferase activity"/>
    <property type="evidence" value="ECO:0007669"/>
    <property type="project" value="UniProtKB-UniRule"/>
</dbReference>
<protein>
    <recommendedName>
        <fullName evidence="8">Ribonuclease PH</fullName>
        <shortName evidence="8">RNase PH</shortName>
        <ecNumber evidence="8">2.7.7.56</ecNumber>
    </recommendedName>
    <alternativeName>
        <fullName evidence="8">tRNA nucleotidyltransferase</fullName>
    </alternativeName>
</protein>
<evidence type="ECO:0000256" key="6">
    <source>
        <dbReference type="ARBA" id="ARBA00022695"/>
    </source>
</evidence>
<feature type="domain" description="Exoribonuclease phosphorolytic" evidence="11">
    <location>
        <begin position="168"/>
        <end position="235"/>
    </location>
</feature>
<evidence type="ECO:0000313" key="13">
    <source>
        <dbReference type="Proteomes" id="UP000433181"/>
    </source>
</evidence>
<evidence type="ECO:0000256" key="5">
    <source>
        <dbReference type="ARBA" id="ARBA00022694"/>
    </source>
</evidence>
<evidence type="ECO:0000256" key="4">
    <source>
        <dbReference type="ARBA" id="ARBA00022679"/>
    </source>
</evidence>